<organism evidence="2 3">
    <name type="scientific">Wolfiporia cocos (strain MD-104)</name>
    <name type="common">Brown rot fungus</name>
    <dbReference type="NCBI Taxonomy" id="742152"/>
    <lineage>
        <taxon>Eukaryota</taxon>
        <taxon>Fungi</taxon>
        <taxon>Dikarya</taxon>
        <taxon>Basidiomycota</taxon>
        <taxon>Agaricomycotina</taxon>
        <taxon>Agaricomycetes</taxon>
        <taxon>Polyporales</taxon>
        <taxon>Phaeolaceae</taxon>
        <taxon>Wolfiporia</taxon>
    </lineage>
</organism>
<feature type="region of interest" description="Disordered" evidence="1">
    <location>
        <begin position="109"/>
        <end position="155"/>
    </location>
</feature>
<dbReference type="AlphaFoldDB" id="A0A2H3JHB1"/>
<proteinExistence type="predicted"/>
<keyword evidence="3" id="KW-1185">Reference proteome</keyword>
<dbReference type="EMBL" id="KB468113">
    <property type="protein sequence ID" value="PCH41580.1"/>
    <property type="molecule type" value="Genomic_DNA"/>
</dbReference>
<evidence type="ECO:0000313" key="3">
    <source>
        <dbReference type="Proteomes" id="UP000218811"/>
    </source>
</evidence>
<reference evidence="2 3" key="1">
    <citation type="journal article" date="2012" name="Science">
        <title>The Paleozoic origin of enzymatic lignin decomposition reconstructed from 31 fungal genomes.</title>
        <authorList>
            <person name="Floudas D."/>
            <person name="Binder M."/>
            <person name="Riley R."/>
            <person name="Barry K."/>
            <person name="Blanchette R.A."/>
            <person name="Henrissat B."/>
            <person name="Martinez A.T."/>
            <person name="Otillar R."/>
            <person name="Spatafora J.W."/>
            <person name="Yadav J.S."/>
            <person name="Aerts A."/>
            <person name="Benoit I."/>
            <person name="Boyd A."/>
            <person name="Carlson A."/>
            <person name="Copeland A."/>
            <person name="Coutinho P.M."/>
            <person name="de Vries R.P."/>
            <person name="Ferreira P."/>
            <person name="Findley K."/>
            <person name="Foster B."/>
            <person name="Gaskell J."/>
            <person name="Glotzer D."/>
            <person name="Gorecki P."/>
            <person name="Heitman J."/>
            <person name="Hesse C."/>
            <person name="Hori C."/>
            <person name="Igarashi K."/>
            <person name="Jurgens J.A."/>
            <person name="Kallen N."/>
            <person name="Kersten P."/>
            <person name="Kohler A."/>
            <person name="Kuees U."/>
            <person name="Kumar T.K.A."/>
            <person name="Kuo A."/>
            <person name="LaButti K."/>
            <person name="Larrondo L.F."/>
            <person name="Lindquist E."/>
            <person name="Ling A."/>
            <person name="Lombard V."/>
            <person name="Lucas S."/>
            <person name="Lundell T."/>
            <person name="Martin R."/>
            <person name="McLaughlin D.J."/>
            <person name="Morgenstern I."/>
            <person name="Morin E."/>
            <person name="Murat C."/>
            <person name="Nagy L.G."/>
            <person name="Nolan M."/>
            <person name="Ohm R.A."/>
            <person name="Patyshakuliyeva A."/>
            <person name="Rokas A."/>
            <person name="Ruiz-Duenas F.J."/>
            <person name="Sabat G."/>
            <person name="Salamov A."/>
            <person name="Samejima M."/>
            <person name="Schmutz J."/>
            <person name="Slot J.C."/>
            <person name="St John F."/>
            <person name="Stenlid J."/>
            <person name="Sun H."/>
            <person name="Sun S."/>
            <person name="Syed K."/>
            <person name="Tsang A."/>
            <person name="Wiebenga A."/>
            <person name="Young D."/>
            <person name="Pisabarro A."/>
            <person name="Eastwood D.C."/>
            <person name="Martin F."/>
            <person name="Cullen D."/>
            <person name="Grigoriev I.V."/>
            <person name="Hibbett D.S."/>
        </authorList>
    </citation>
    <scope>NUCLEOTIDE SEQUENCE [LARGE SCALE GENOMIC DNA]</scope>
    <source>
        <strain evidence="2 3">MD-104</strain>
    </source>
</reference>
<accession>A0A2H3JHB1</accession>
<dbReference type="Proteomes" id="UP000218811">
    <property type="component" value="Unassembled WGS sequence"/>
</dbReference>
<sequence length="175" mass="19168">MPCLRFTVQKTDESGVANEYAHHLTVTRRDARREQPSSPAIGAARRGVDGTYAPSWVLGAFPRSPTLGNLAKQASQIVIPRAQHRAQGSLRREKRPGRFITAAKCKASATYTDGPSSYGKRRSHAQNRARPRRESVCPHTPRSPPALPAPSATYHVDAVDDVKRRLPLYHDGGGP</sequence>
<evidence type="ECO:0000313" key="2">
    <source>
        <dbReference type="EMBL" id="PCH41580.1"/>
    </source>
</evidence>
<gene>
    <name evidence="2" type="ORF">WOLCODRAFT_151625</name>
</gene>
<feature type="compositionally biased region" description="Basic residues" evidence="1">
    <location>
        <begin position="119"/>
        <end position="131"/>
    </location>
</feature>
<protein>
    <submittedName>
        <fullName evidence="2">Uncharacterized protein</fullName>
    </submittedName>
</protein>
<name>A0A2H3JHB1_WOLCO</name>
<evidence type="ECO:0000256" key="1">
    <source>
        <dbReference type="SAM" id="MobiDB-lite"/>
    </source>
</evidence>